<comment type="caution">
    <text evidence="4">The sequence shown here is derived from an EMBL/GenBank/DDBJ whole genome shotgun (WGS) entry which is preliminary data.</text>
</comment>
<dbReference type="InterPro" id="IPR011004">
    <property type="entry name" value="Trimer_LpxA-like_sf"/>
</dbReference>
<sequence>MKKSIKSSFIYSFFKLSNYFATNNNKILRIFGIPIRILYKLIIEFIMSVEIPDKLKVGKNFNIYHGIGIVINANCIIGDNVSIRQNTTLGSKYDGGPCPKIGNNVDIGCNTVIIGDISIGDNVIIGAGSVVTKSFPDNCIIAGNPTRIIKELN</sequence>
<keyword evidence="3" id="KW-0012">Acyltransferase</keyword>
<dbReference type="InterPro" id="IPR045304">
    <property type="entry name" value="LbH_SAT"/>
</dbReference>
<gene>
    <name evidence="4" type="ORF">CRU90_12365</name>
</gene>
<proteinExistence type="inferred from homology"/>
<dbReference type="OrthoDB" id="9815592at2"/>
<organism evidence="4 5">
    <name type="scientific">Arcobacter cloacae</name>
    <dbReference type="NCBI Taxonomy" id="1054034"/>
    <lineage>
        <taxon>Bacteria</taxon>
        <taxon>Pseudomonadati</taxon>
        <taxon>Campylobacterota</taxon>
        <taxon>Epsilonproteobacteria</taxon>
        <taxon>Campylobacterales</taxon>
        <taxon>Arcobacteraceae</taxon>
        <taxon>Arcobacter</taxon>
    </lineage>
</organism>
<keyword evidence="2 4" id="KW-0808">Transferase</keyword>
<dbReference type="Pfam" id="PF00132">
    <property type="entry name" value="Hexapep"/>
    <property type="match status" value="1"/>
</dbReference>
<reference evidence="4 5" key="1">
    <citation type="submission" date="2017-10" db="EMBL/GenBank/DDBJ databases">
        <title>Genomics of the genus Arcobacter.</title>
        <authorList>
            <person name="Perez-Cataluna A."/>
            <person name="Figueras M.J."/>
        </authorList>
    </citation>
    <scope>NUCLEOTIDE SEQUENCE [LARGE SCALE GENOMIC DNA]</scope>
    <source>
        <strain evidence="4 5">F26</strain>
    </source>
</reference>
<dbReference type="Gene3D" id="2.160.10.10">
    <property type="entry name" value="Hexapeptide repeat proteins"/>
    <property type="match status" value="1"/>
</dbReference>
<accession>A0A4Q0Z9L4</accession>
<dbReference type="RefSeq" id="WP_128987581.1">
    <property type="nucleotide sequence ID" value="NZ_PDJZ01000024.1"/>
</dbReference>
<dbReference type="PANTHER" id="PTHR42811">
    <property type="entry name" value="SERINE ACETYLTRANSFERASE"/>
    <property type="match status" value="1"/>
</dbReference>
<dbReference type="GO" id="GO:0016746">
    <property type="term" value="F:acyltransferase activity"/>
    <property type="evidence" value="ECO:0007669"/>
    <property type="project" value="UniProtKB-KW"/>
</dbReference>
<dbReference type="CDD" id="cd03354">
    <property type="entry name" value="LbH_SAT"/>
    <property type="match status" value="1"/>
</dbReference>
<dbReference type="Proteomes" id="UP000290870">
    <property type="component" value="Unassembled WGS sequence"/>
</dbReference>
<evidence type="ECO:0000256" key="1">
    <source>
        <dbReference type="ARBA" id="ARBA00007274"/>
    </source>
</evidence>
<comment type="similarity">
    <text evidence="1">Belongs to the transferase hexapeptide repeat family.</text>
</comment>
<evidence type="ECO:0000256" key="3">
    <source>
        <dbReference type="ARBA" id="ARBA00023315"/>
    </source>
</evidence>
<evidence type="ECO:0000313" key="5">
    <source>
        <dbReference type="Proteomes" id="UP000290870"/>
    </source>
</evidence>
<name>A0A4Q0Z9L4_9BACT</name>
<dbReference type="EMBL" id="PDJZ01000024">
    <property type="protein sequence ID" value="RXJ82864.1"/>
    <property type="molecule type" value="Genomic_DNA"/>
</dbReference>
<protein>
    <submittedName>
        <fullName evidence="4">Serine acetyltransferase</fullName>
    </submittedName>
</protein>
<evidence type="ECO:0000256" key="2">
    <source>
        <dbReference type="ARBA" id="ARBA00022679"/>
    </source>
</evidence>
<evidence type="ECO:0000313" key="4">
    <source>
        <dbReference type="EMBL" id="RXJ82864.1"/>
    </source>
</evidence>
<dbReference type="SUPFAM" id="SSF51161">
    <property type="entry name" value="Trimeric LpxA-like enzymes"/>
    <property type="match status" value="1"/>
</dbReference>
<dbReference type="AlphaFoldDB" id="A0A4Q0Z9L4"/>
<dbReference type="InterPro" id="IPR001451">
    <property type="entry name" value="Hexapep"/>
</dbReference>